<gene>
    <name evidence="2" type="ORF">LCGC14_1648690</name>
</gene>
<organism evidence="2">
    <name type="scientific">marine sediment metagenome</name>
    <dbReference type="NCBI Taxonomy" id="412755"/>
    <lineage>
        <taxon>unclassified sequences</taxon>
        <taxon>metagenomes</taxon>
        <taxon>ecological metagenomes</taxon>
    </lineage>
</organism>
<feature type="transmembrane region" description="Helical" evidence="1">
    <location>
        <begin position="67"/>
        <end position="87"/>
    </location>
</feature>
<evidence type="ECO:0000256" key="1">
    <source>
        <dbReference type="SAM" id="Phobius"/>
    </source>
</evidence>
<dbReference type="EMBL" id="LAZR01013835">
    <property type="protein sequence ID" value="KKM20118.1"/>
    <property type="molecule type" value="Genomic_DNA"/>
</dbReference>
<dbReference type="SUPFAM" id="SSF82866">
    <property type="entry name" value="Multidrug efflux transporter AcrB transmembrane domain"/>
    <property type="match status" value="1"/>
</dbReference>
<sequence length="155" mass="16369">MILMRGLYGVPFHPPAAAAAIGDTSLAVTALPGAIAGSVVGRKVQDITGYTLEWGGEYESSKEAQEALIPGVVPTVVIMAFIAIALFNAYRPPLIIALVIPFVMIGIAVGLIVTGQPFGFMALLGAMSLVGMMIKNAIVLLDYTRRVQRRGKDIL</sequence>
<reference evidence="2" key="1">
    <citation type="journal article" date="2015" name="Nature">
        <title>Complex archaea that bridge the gap between prokaryotes and eukaryotes.</title>
        <authorList>
            <person name="Spang A."/>
            <person name="Saw J.H."/>
            <person name="Jorgensen S.L."/>
            <person name="Zaremba-Niedzwiedzka K."/>
            <person name="Martijn J."/>
            <person name="Lind A.E."/>
            <person name="van Eijk R."/>
            <person name="Schleper C."/>
            <person name="Guy L."/>
            <person name="Ettema T.J."/>
        </authorList>
    </citation>
    <scope>NUCLEOTIDE SEQUENCE</scope>
</reference>
<protein>
    <recommendedName>
        <fullName evidence="3">Acriflavin resistance protein</fullName>
    </recommendedName>
</protein>
<dbReference type="GO" id="GO:0042910">
    <property type="term" value="F:xenobiotic transmembrane transporter activity"/>
    <property type="evidence" value="ECO:0007669"/>
    <property type="project" value="TreeGrafter"/>
</dbReference>
<name>A0A0F9KDC6_9ZZZZ</name>
<proteinExistence type="predicted"/>
<dbReference type="InterPro" id="IPR001036">
    <property type="entry name" value="Acrflvin-R"/>
</dbReference>
<keyword evidence="1" id="KW-0472">Membrane</keyword>
<dbReference type="GO" id="GO:0005886">
    <property type="term" value="C:plasma membrane"/>
    <property type="evidence" value="ECO:0007669"/>
    <property type="project" value="TreeGrafter"/>
</dbReference>
<feature type="transmembrane region" description="Helical" evidence="1">
    <location>
        <begin position="94"/>
        <end position="113"/>
    </location>
</feature>
<comment type="caution">
    <text evidence="2">The sequence shown here is derived from an EMBL/GenBank/DDBJ whole genome shotgun (WGS) entry which is preliminary data.</text>
</comment>
<feature type="transmembrane region" description="Helical" evidence="1">
    <location>
        <begin position="119"/>
        <end position="141"/>
    </location>
</feature>
<evidence type="ECO:0008006" key="3">
    <source>
        <dbReference type="Google" id="ProtNLM"/>
    </source>
</evidence>
<keyword evidence="1" id="KW-0812">Transmembrane</keyword>
<dbReference type="Gene3D" id="1.20.1640.10">
    <property type="entry name" value="Multidrug efflux transporter AcrB transmembrane domain"/>
    <property type="match status" value="1"/>
</dbReference>
<keyword evidence="1" id="KW-1133">Transmembrane helix</keyword>
<dbReference type="PANTHER" id="PTHR32063">
    <property type="match status" value="1"/>
</dbReference>
<accession>A0A0F9KDC6</accession>
<dbReference type="Pfam" id="PF00873">
    <property type="entry name" value="ACR_tran"/>
    <property type="match status" value="1"/>
</dbReference>
<feature type="non-terminal residue" evidence="2">
    <location>
        <position position="155"/>
    </location>
</feature>
<dbReference type="PANTHER" id="PTHR32063:SF18">
    <property type="entry name" value="CATION EFFLUX SYSTEM PROTEIN"/>
    <property type="match status" value="1"/>
</dbReference>
<evidence type="ECO:0000313" key="2">
    <source>
        <dbReference type="EMBL" id="KKM20118.1"/>
    </source>
</evidence>
<dbReference type="AlphaFoldDB" id="A0A0F9KDC6"/>